<keyword evidence="4" id="KW-0547">Nucleotide-binding</keyword>
<dbReference type="InterPro" id="IPR011009">
    <property type="entry name" value="Kinase-like_dom_sf"/>
</dbReference>
<feature type="domain" description="RIO-type" evidence="9">
    <location>
        <begin position="25"/>
        <end position="117"/>
    </location>
</feature>
<dbReference type="EC" id="2.7.11.1" evidence="1"/>
<keyword evidence="3" id="KW-0808">Transferase</keyword>
<name>A0A6C0DKH1_9ZZZZ</name>
<dbReference type="GO" id="GO:0005524">
    <property type="term" value="F:ATP binding"/>
    <property type="evidence" value="ECO:0007669"/>
    <property type="project" value="UniProtKB-KW"/>
</dbReference>
<sequence length="147" mass="17654">MKKPMSKEEFEATMCFTKANVELYEYKIHKLIYNLKLINMPKIYSYDRKNKIMVMEKIHNMNISDLYGENAENVPSEIINKVQEAVKKLYYFGISYPDITGYNFIYYNNKIYVIDFEHAKFFTNSSKIDPFIHKFINGSHEWNPEFK</sequence>
<accession>A0A6C0DKH1</accession>
<evidence type="ECO:0000256" key="6">
    <source>
        <dbReference type="ARBA" id="ARBA00022840"/>
    </source>
</evidence>
<evidence type="ECO:0000256" key="1">
    <source>
        <dbReference type="ARBA" id="ARBA00012513"/>
    </source>
</evidence>
<dbReference type="Gene3D" id="1.10.510.10">
    <property type="entry name" value="Transferase(Phosphotransferase) domain 1"/>
    <property type="match status" value="1"/>
</dbReference>
<keyword evidence="2" id="KW-0723">Serine/threonine-protein kinase</keyword>
<dbReference type="Pfam" id="PF01163">
    <property type="entry name" value="RIO1"/>
    <property type="match status" value="1"/>
</dbReference>
<evidence type="ECO:0000256" key="3">
    <source>
        <dbReference type="ARBA" id="ARBA00022679"/>
    </source>
</evidence>
<dbReference type="EMBL" id="MN739615">
    <property type="protein sequence ID" value="QHT16055.1"/>
    <property type="molecule type" value="Genomic_DNA"/>
</dbReference>
<organism evidence="10">
    <name type="scientific">viral metagenome</name>
    <dbReference type="NCBI Taxonomy" id="1070528"/>
    <lineage>
        <taxon>unclassified sequences</taxon>
        <taxon>metagenomes</taxon>
        <taxon>organismal metagenomes</taxon>
    </lineage>
</organism>
<dbReference type="InterPro" id="IPR018934">
    <property type="entry name" value="RIO_dom"/>
</dbReference>
<comment type="catalytic activity">
    <reaction evidence="7">
        <text>L-threonyl-[protein] + ATP = O-phospho-L-threonyl-[protein] + ADP + H(+)</text>
        <dbReference type="Rhea" id="RHEA:46608"/>
        <dbReference type="Rhea" id="RHEA-COMP:11060"/>
        <dbReference type="Rhea" id="RHEA-COMP:11605"/>
        <dbReference type="ChEBI" id="CHEBI:15378"/>
        <dbReference type="ChEBI" id="CHEBI:30013"/>
        <dbReference type="ChEBI" id="CHEBI:30616"/>
        <dbReference type="ChEBI" id="CHEBI:61977"/>
        <dbReference type="ChEBI" id="CHEBI:456216"/>
        <dbReference type="EC" id="2.7.11.1"/>
    </reaction>
</comment>
<protein>
    <recommendedName>
        <fullName evidence="1">non-specific serine/threonine protein kinase</fullName>
        <ecNumber evidence="1">2.7.11.1</ecNumber>
    </recommendedName>
</protein>
<dbReference type="GO" id="GO:0004674">
    <property type="term" value="F:protein serine/threonine kinase activity"/>
    <property type="evidence" value="ECO:0007669"/>
    <property type="project" value="UniProtKB-KW"/>
</dbReference>
<dbReference type="AlphaFoldDB" id="A0A6C0DKH1"/>
<proteinExistence type="predicted"/>
<evidence type="ECO:0000256" key="7">
    <source>
        <dbReference type="ARBA" id="ARBA00047899"/>
    </source>
</evidence>
<evidence type="ECO:0000256" key="5">
    <source>
        <dbReference type="ARBA" id="ARBA00022777"/>
    </source>
</evidence>
<comment type="catalytic activity">
    <reaction evidence="8">
        <text>L-seryl-[protein] + ATP = O-phospho-L-seryl-[protein] + ADP + H(+)</text>
        <dbReference type="Rhea" id="RHEA:17989"/>
        <dbReference type="Rhea" id="RHEA-COMP:9863"/>
        <dbReference type="Rhea" id="RHEA-COMP:11604"/>
        <dbReference type="ChEBI" id="CHEBI:15378"/>
        <dbReference type="ChEBI" id="CHEBI:29999"/>
        <dbReference type="ChEBI" id="CHEBI:30616"/>
        <dbReference type="ChEBI" id="CHEBI:83421"/>
        <dbReference type="ChEBI" id="CHEBI:456216"/>
        <dbReference type="EC" id="2.7.11.1"/>
    </reaction>
</comment>
<evidence type="ECO:0000313" key="10">
    <source>
        <dbReference type="EMBL" id="QHT16055.1"/>
    </source>
</evidence>
<dbReference type="SUPFAM" id="SSF56112">
    <property type="entry name" value="Protein kinase-like (PK-like)"/>
    <property type="match status" value="1"/>
</dbReference>
<reference evidence="10" key="1">
    <citation type="journal article" date="2020" name="Nature">
        <title>Giant virus diversity and host interactions through global metagenomics.</title>
        <authorList>
            <person name="Schulz F."/>
            <person name="Roux S."/>
            <person name="Paez-Espino D."/>
            <person name="Jungbluth S."/>
            <person name="Walsh D.A."/>
            <person name="Denef V.J."/>
            <person name="McMahon K.D."/>
            <person name="Konstantinidis K.T."/>
            <person name="Eloe-Fadrosh E.A."/>
            <person name="Kyrpides N.C."/>
            <person name="Woyke T."/>
        </authorList>
    </citation>
    <scope>NUCLEOTIDE SEQUENCE</scope>
    <source>
        <strain evidence="10">GVMAG-M-3300023174-182</strain>
    </source>
</reference>
<keyword evidence="6" id="KW-0067">ATP-binding</keyword>
<evidence type="ECO:0000256" key="8">
    <source>
        <dbReference type="ARBA" id="ARBA00048679"/>
    </source>
</evidence>
<evidence type="ECO:0000256" key="4">
    <source>
        <dbReference type="ARBA" id="ARBA00022741"/>
    </source>
</evidence>
<evidence type="ECO:0000259" key="9">
    <source>
        <dbReference type="Pfam" id="PF01163"/>
    </source>
</evidence>
<keyword evidence="5" id="KW-0418">Kinase</keyword>
<evidence type="ECO:0000256" key="2">
    <source>
        <dbReference type="ARBA" id="ARBA00022527"/>
    </source>
</evidence>